<dbReference type="AlphaFoldDB" id="A0A8S9YV07"/>
<accession>A0A8S9YV07</accession>
<dbReference type="Proteomes" id="UP000822476">
    <property type="component" value="Unassembled WGS sequence"/>
</dbReference>
<comment type="caution">
    <text evidence="1">The sequence shown here is derived from an EMBL/GenBank/DDBJ whole genome shotgun (WGS) entry which is preliminary data.</text>
</comment>
<dbReference type="OrthoDB" id="6266956at2759"/>
<dbReference type="EMBL" id="JTDE01001689">
    <property type="protein sequence ID" value="KAF7258502.1"/>
    <property type="molecule type" value="Genomic_DNA"/>
</dbReference>
<name>A0A8S9YV07_9TREM</name>
<keyword evidence="2" id="KW-1185">Reference proteome</keyword>
<reference evidence="1" key="1">
    <citation type="submission" date="2019-07" db="EMBL/GenBank/DDBJ databases">
        <title>Annotation for the trematode Paragonimus miyazaki's.</title>
        <authorList>
            <person name="Choi Y.-J."/>
        </authorList>
    </citation>
    <scope>NUCLEOTIDE SEQUENCE</scope>
    <source>
        <strain evidence="1">Japan</strain>
    </source>
</reference>
<proteinExistence type="predicted"/>
<evidence type="ECO:0000313" key="2">
    <source>
        <dbReference type="Proteomes" id="UP000822476"/>
    </source>
</evidence>
<organism evidence="1 2">
    <name type="scientific">Paragonimus skrjabini miyazakii</name>
    <dbReference type="NCBI Taxonomy" id="59628"/>
    <lineage>
        <taxon>Eukaryota</taxon>
        <taxon>Metazoa</taxon>
        <taxon>Spiralia</taxon>
        <taxon>Lophotrochozoa</taxon>
        <taxon>Platyhelminthes</taxon>
        <taxon>Trematoda</taxon>
        <taxon>Digenea</taxon>
        <taxon>Plagiorchiida</taxon>
        <taxon>Troglotremata</taxon>
        <taxon>Troglotrematidae</taxon>
        <taxon>Paragonimus</taxon>
    </lineage>
</organism>
<gene>
    <name evidence="1" type="ORF">EG68_04983</name>
</gene>
<protein>
    <submittedName>
        <fullName evidence="1">Uncharacterized protein</fullName>
    </submittedName>
</protein>
<sequence>MSPDRPDVEIALHVSEIDQVVALLDLYKRYQIKDVSIQFRSDVRGAQLQPSDACVCLRCSPISYEDEYVDCTETDCLRTKGFYRECVVHRDVTMNHKTLIVNGSTANARGNPWMSDTSILQYGFFFKSGNQSPDYQQLVKRVG</sequence>
<evidence type="ECO:0000313" key="1">
    <source>
        <dbReference type="EMBL" id="KAF7258502.1"/>
    </source>
</evidence>